<accession>A0A1M2W3E0</accession>
<dbReference type="AlphaFoldDB" id="A0A1M2W3E0"/>
<dbReference type="Gene3D" id="3.80.10.10">
    <property type="entry name" value="Ribonuclease Inhibitor"/>
    <property type="match status" value="1"/>
</dbReference>
<evidence type="ECO:0000313" key="1">
    <source>
        <dbReference type="EMBL" id="OJT14375.1"/>
    </source>
</evidence>
<organism evidence="1 2">
    <name type="scientific">Trametes pubescens</name>
    <name type="common">White-rot fungus</name>
    <dbReference type="NCBI Taxonomy" id="154538"/>
    <lineage>
        <taxon>Eukaryota</taxon>
        <taxon>Fungi</taxon>
        <taxon>Dikarya</taxon>
        <taxon>Basidiomycota</taxon>
        <taxon>Agaricomycotina</taxon>
        <taxon>Agaricomycetes</taxon>
        <taxon>Polyporales</taxon>
        <taxon>Polyporaceae</taxon>
        <taxon>Trametes</taxon>
    </lineage>
</organism>
<dbReference type="SUPFAM" id="SSF52047">
    <property type="entry name" value="RNI-like"/>
    <property type="match status" value="1"/>
</dbReference>
<sequence length="1082" mass="122659">IFSVTHPRDLLALAQTSKPFRAFLMSRKSLQCWKTARERVDGFPECPPYLSEPRLANLIFGFICDHCGCSVIDEHALMFFARYCKICRPQFLRLSTSMGNLTGQVRKVTQDSKRYYALPYLSSNHVWGYTYPDGGYMPCGRYYYIPEVERFREAWASCNTDEEKKQLVKRCTAEVADRAKSFDVIRTLGNAETRKEAQRLKELTYKHVADVLLRLKGEAYGKELSLMNDSRLNALRSLEVVRKAEVLNDDGWRAIREDLIAQVATYRAARLRDKWLAVVHTRLMMLCKAVNAHNDSLGPRDATSDLRAEFADLALMPAFRQVLEVPVTNTVTEHDIARLCASIVVSREEWLQEQKRELEELAAKQLKLAPSKNTSFLSLAIVTFKCEACDRGGLRWPNILAHRCGRGSVHGGDYEHALTHACTQLQLRLPWCRGRGFRAVTVCSQTQGVIRACGYDPSVVTYDEMQTCNVRLYCKICSVPSVGYMEVYTWCSAASHGLPRCNIEDPLFGPSSVLKSKKWAVLDASTTASVLLLEAAQLDEGDVLGGIFSCTRCAYRSRGFPISHCKQSPGFSKSRKILIGLDAMSRSPILNYDILLEVLKICPRPECSRLMRTSRILHAHGFETLLSPSISILTHKHLLRFLACFHTDAEKRCKYVRSVQFGFFDLTEPAALELANTLPRMCNLEVLSISYSEDVILSHPALPHAFAALTSVRELRLGYARAHTLQMLQSFRSKLVSVDISFLGIPPDGDGFFETLPFDDIPLYHPAVILEHSRSSLQTLSSYRWDIDVDTMPDPALVYPEMRRLELERSLLPRTMALIIAYPNLTHLQFHTGESEFGHYDSARLNDYDLRHALNASQQLSWGRTWDSLLEFRGSPLDLYLLGLTCTIESLQLYSLYSDLCYMLAPMLACARPRKLTLEHWPANLHTAPSTDDVFSALDGEAISRLDTFCIEAGLDKDDGAVDIAAVLNSLRSALLSAPLQELRMKIWTHALDPRPDDDSVVACMRRQHLRLPKPPPPKPEDYPLCFAERSAEDFNLESYVRRFMDEVPTLQRAQIILIGPRERWRRATIVDGKPHIEDHRN</sequence>
<dbReference type="InterPro" id="IPR032675">
    <property type="entry name" value="LRR_dom_sf"/>
</dbReference>
<comment type="caution">
    <text evidence="1">The sequence shown here is derived from an EMBL/GenBank/DDBJ whole genome shotgun (WGS) entry which is preliminary data.</text>
</comment>
<dbReference type="EMBL" id="MNAD01000297">
    <property type="protein sequence ID" value="OJT14375.1"/>
    <property type="molecule type" value="Genomic_DNA"/>
</dbReference>
<dbReference type="OrthoDB" id="2754732at2759"/>
<protein>
    <recommendedName>
        <fullName evidence="3">F-box domain-containing protein</fullName>
    </recommendedName>
</protein>
<evidence type="ECO:0008006" key="3">
    <source>
        <dbReference type="Google" id="ProtNLM"/>
    </source>
</evidence>
<gene>
    <name evidence="1" type="ORF">TRAPUB_9071</name>
</gene>
<name>A0A1M2W3E0_TRAPU</name>
<reference evidence="1 2" key="1">
    <citation type="submission" date="2016-10" db="EMBL/GenBank/DDBJ databases">
        <title>Genome sequence of the basidiomycete white-rot fungus Trametes pubescens.</title>
        <authorList>
            <person name="Makela M.R."/>
            <person name="Granchi Z."/>
            <person name="Peng M."/>
            <person name="De Vries R.P."/>
            <person name="Grigoriev I."/>
            <person name="Riley R."/>
            <person name="Hilden K."/>
        </authorList>
    </citation>
    <scope>NUCLEOTIDE SEQUENCE [LARGE SCALE GENOMIC DNA]</scope>
    <source>
        <strain evidence="1 2">FBCC735</strain>
    </source>
</reference>
<proteinExistence type="predicted"/>
<evidence type="ECO:0000313" key="2">
    <source>
        <dbReference type="Proteomes" id="UP000184267"/>
    </source>
</evidence>
<dbReference type="Proteomes" id="UP000184267">
    <property type="component" value="Unassembled WGS sequence"/>
</dbReference>
<keyword evidence="2" id="KW-1185">Reference proteome</keyword>
<feature type="non-terminal residue" evidence="1">
    <location>
        <position position="1"/>
    </location>
</feature>